<keyword evidence="1" id="KW-1133">Transmembrane helix</keyword>
<dbReference type="AlphaFoldDB" id="A0A0F9FRC3"/>
<accession>A0A0F9FRC3</accession>
<reference evidence="2" key="1">
    <citation type="journal article" date="2015" name="Nature">
        <title>Complex archaea that bridge the gap between prokaryotes and eukaryotes.</title>
        <authorList>
            <person name="Spang A."/>
            <person name="Saw J.H."/>
            <person name="Jorgensen S.L."/>
            <person name="Zaremba-Niedzwiedzka K."/>
            <person name="Martijn J."/>
            <person name="Lind A.E."/>
            <person name="van Eijk R."/>
            <person name="Schleper C."/>
            <person name="Guy L."/>
            <person name="Ettema T.J."/>
        </authorList>
    </citation>
    <scope>NUCLEOTIDE SEQUENCE</scope>
</reference>
<protein>
    <submittedName>
        <fullName evidence="2">Uncharacterized protein</fullName>
    </submittedName>
</protein>
<dbReference type="EMBL" id="LAZR01020385">
    <property type="protein sequence ID" value="KKL89089.1"/>
    <property type="molecule type" value="Genomic_DNA"/>
</dbReference>
<proteinExistence type="predicted"/>
<evidence type="ECO:0000313" key="2">
    <source>
        <dbReference type="EMBL" id="KKL89089.1"/>
    </source>
</evidence>
<evidence type="ECO:0000256" key="1">
    <source>
        <dbReference type="SAM" id="Phobius"/>
    </source>
</evidence>
<comment type="caution">
    <text evidence="2">The sequence shown here is derived from an EMBL/GenBank/DDBJ whole genome shotgun (WGS) entry which is preliminary data.</text>
</comment>
<organism evidence="2">
    <name type="scientific">marine sediment metagenome</name>
    <dbReference type="NCBI Taxonomy" id="412755"/>
    <lineage>
        <taxon>unclassified sequences</taxon>
        <taxon>metagenomes</taxon>
        <taxon>ecological metagenomes</taxon>
    </lineage>
</organism>
<feature type="transmembrane region" description="Helical" evidence="1">
    <location>
        <begin position="35"/>
        <end position="60"/>
    </location>
</feature>
<keyword evidence="1" id="KW-0812">Transmembrane</keyword>
<sequence length="69" mass="7749">MLIYPPFLSMRGMNEAYNEGYHYILDPPGGRNYDYSVNIGLLAIQYIFVVTIGAGLLFFLKPKDKGGQS</sequence>
<keyword evidence="1" id="KW-0472">Membrane</keyword>
<gene>
    <name evidence="2" type="ORF">LCGC14_1918180</name>
</gene>
<name>A0A0F9FRC3_9ZZZZ</name>